<reference evidence="2" key="1">
    <citation type="submission" date="2014-05" db="EMBL/GenBank/DDBJ databases">
        <authorList>
            <person name="Chronopoulou M."/>
        </authorList>
    </citation>
    <scope>NUCLEOTIDE SEQUENCE</scope>
    <source>
        <tissue evidence="2">Whole organism</tissue>
    </source>
</reference>
<evidence type="ECO:0000256" key="1">
    <source>
        <dbReference type="SAM" id="SignalP"/>
    </source>
</evidence>
<dbReference type="AlphaFoldDB" id="A0A0K2VHD9"/>
<feature type="signal peptide" evidence="1">
    <location>
        <begin position="1"/>
        <end position="18"/>
    </location>
</feature>
<feature type="non-terminal residue" evidence="2">
    <location>
        <position position="1"/>
    </location>
</feature>
<name>A0A0K2VHD9_LEPSM</name>
<dbReference type="EMBL" id="HACA01032291">
    <property type="protein sequence ID" value="CDW49652.1"/>
    <property type="molecule type" value="Transcribed_RNA"/>
</dbReference>
<organism evidence="2">
    <name type="scientific">Lepeophtheirus salmonis</name>
    <name type="common">Salmon louse</name>
    <name type="synonym">Caligus salmonis</name>
    <dbReference type="NCBI Taxonomy" id="72036"/>
    <lineage>
        <taxon>Eukaryota</taxon>
        <taxon>Metazoa</taxon>
        <taxon>Ecdysozoa</taxon>
        <taxon>Arthropoda</taxon>
        <taxon>Crustacea</taxon>
        <taxon>Multicrustacea</taxon>
        <taxon>Hexanauplia</taxon>
        <taxon>Copepoda</taxon>
        <taxon>Siphonostomatoida</taxon>
        <taxon>Caligidae</taxon>
        <taxon>Lepeophtheirus</taxon>
    </lineage>
</organism>
<evidence type="ECO:0000313" key="2">
    <source>
        <dbReference type="EMBL" id="CDW49652.1"/>
    </source>
</evidence>
<feature type="chain" id="PRO_5005489433" evidence="1">
    <location>
        <begin position="19"/>
        <end position="59"/>
    </location>
</feature>
<protein>
    <submittedName>
        <fullName evidence="2">Uncharacterized protein</fullName>
    </submittedName>
</protein>
<accession>A0A0K2VHD9</accession>
<sequence>RIFFFLFITLFLWWLNRAWVVVENCILKPVVYYLCKGVKLSSWLVQLKLGSNISRKIKT</sequence>
<keyword evidence="1" id="KW-0732">Signal</keyword>
<proteinExistence type="predicted"/>